<protein>
    <submittedName>
        <fullName evidence="2">DinB family protein</fullName>
    </submittedName>
</protein>
<dbReference type="SUPFAM" id="SSF109854">
    <property type="entry name" value="DinB/YfiT-like putative metalloenzymes"/>
    <property type="match status" value="1"/>
</dbReference>
<dbReference type="AlphaFoldDB" id="A0A7V5CRV5"/>
<accession>A0A7V5CRV5</accession>
<reference evidence="2" key="1">
    <citation type="journal article" date="2020" name="mSystems">
        <title>Genome- and Community-Level Interaction Insights into Carbon Utilization and Element Cycling Functions of Hydrothermarchaeota in Hydrothermal Sediment.</title>
        <authorList>
            <person name="Zhou Z."/>
            <person name="Liu Y."/>
            <person name="Xu W."/>
            <person name="Pan J."/>
            <person name="Luo Z.H."/>
            <person name="Li M."/>
        </authorList>
    </citation>
    <scope>NUCLEOTIDE SEQUENCE [LARGE SCALE GENOMIC DNA]</scope>
    <source>
        <strain evidence="2">SpSt-855</strain>
    </source>
</reference>
<gene>
    <name evidence="2" type="ORF">ENW50_00375</name>
</gene>
<feature type="domain" description="DinB-like" evidence="1">
    <location>
        <begin position="21"/>
        <end position="148"/>
    </location>
</feature>
<proteinExistence type="predicted"/>
<dbReference type="InterPro" id="IPR034660">
    <property type="entry name" value="DinB/YfiT-like"/>
</dbReference>
<name>A0A7V5CRV5_9BACT</name>
<dbReference type="InterPro" id="IPR024775">
    <property type="entry name" value="DinB-like"/>
</dbReference>
<evidence type="ECO:0000313" key="2">
    <source>
        <dbReference type="EMBL" id="HGY93136.1"/>
    </source>
</evidence>
<dbReference type="Pfam" id="PF12867">
    <property type="entry name" value="DinB_2"/>
    <property type="match status" value="1"/>
</dbReference>
<dbReference type="EMBL" id="DTKL01000005">
    <property type="protein sequence ID" value="HGY93136.1"/>
    <property type="molecule type" value="Genomic_DNA"/>
</dbReference>
<comment type="caution">
    <text evidence="2">The sequence shown here is derived from an EMBL/GenBank/DDBJ whole genome shotgun (WGS) entry which is preliminary data.</text>
</comment>
<dbReference type="Gene3D" id="1.20.120.450">
    <property type="entry name" value="dinb family like domain"/>
    <property type="match status" value="1"/>
</dbReference>
<evidence type="ECO:0000259" key="1">
    <source>
        <dbReference type="Pfam" id="PF12867"/>
    </source>
</evidence>
<organism evidence="2">
    <name type="scientific">Acidobacterium capsulatum</name>
    <dbReference type="NCBI Taxonomy" id="33075"/>
    <lineage>
        <taxon>Bacteria</taxon>
        <taxon>Pseudomonadati</taxon>
        <taxon>Acidobacteriota</taxon>
        <taxon>Terriglobia</taxon>
        <taxon>Terriglobales</taxon>
        <taxon>Acidobacteriaceae</taxon>
        <taxon>Acidobacterium</taxon>
    </lineage>
</organism>
<sequence>MPTHDHLLRDTLIPFLRGQGAHADLTAAVKDFPAEHYGTRPPGLPHSAWELLEHIRFTLHDLINFCTNPEYTEPEWSADYWPKNPAPQHPEDWQRTVTAIQQDMEEFEKLMSDPRSNLYSKIPWGDGQTLLREVLLAADHTSYHTGQIILVRQLLGIWK</sequence>